<sequence length="237" mass="26906">MLLCTYCEDDYFYSACIGEVLTRLGEALQDAFQLFLRTVTHNYPGTSFKSTALTMSAQPPPNALIKRIGLREVYEDSGRHFQRRIGTEQWTEFHPQLADIPSAAAEDPLYISLVREKQGEGEPNHWSIFVHRENQDGWLYQVTGDAECMQYAHSPEPVNIVNSEAFLDIYNLATVGEEEVITLREIVDSEPPPRAESRALVTENCQGWAVRVISRLAERGVVQEKKLEMARSMLEPV</sequence>
<reference evidence="2" key="1">
    <citation type="submission" date="2005-09" db="EMBL/GenBank/DDBJ databases">
        <title>Annotation of the Aspergillus terreus NIH2624 genome.</title>
        <authorList>
            <person name="Birren B.W."/>
            <person name="Lander E.S."/>
            <person name="Galagan J.E."/>
            <person name="Nusbaum C."/>
            <person name="Devon K."/>
            <person name="Henn M."/>
            <person name="Ma L.-J."/>
            <person name="Jaffe D.B."/>
            <person name="Butler J."/>
            <person name="Alvarez P."/>
            <person name="Gnerre S."/>
            <person name="Grabherr M."/>
            <person name="Kleber M."/>
            <person name="Mauceli E.W."/>
            <person name="Brockman W."/>
            <person name="Rounsley S."/>
            <person name="Young S.K."/>
            <person name="LaButti K."/>
            <person name="Pushparaj V."/>
            <person name="DeCaprio D."/>
            <person name="Crawford M."/>
            <person name="Koehrsen M."/>
            <person name="Engels R."/>
            <person name="Montgomery P."/>
            <person name="Pearson M."/>
            <person name="Howarth C."/>
            <person name="Larson L."/>
            <person name="Luoma S."/>
            <person name="White J."/>
            <person name="Alvarado L."/>
            <person name="Kodira C.D."/>
            <person name="Zeng Q."/>
            <person name="Oleary S."/>
            <person name="Yandava C."/>
            <person name="Denning D.W."/>
            <person name="Nierman W.C."/>
            <person name="Milne T."/>
            <person name="Madden K."/>
        </authorList>
    </citation>
    <scope>NUCLEOTIDE SEQUENCE [LARGE SCALE GENOMIC DNA]</scope>
    <source>
        <strain evidence="2">NIH 2624 / FGSC A1156</strain>
    </source>
</reference>
<organism evidence="1 2">
    <name type="scientific">Aspergillus terreus (strain NIH 2624 / FGSC A1156)</name>
    <dbReference type="NCBI Taxonomy" id="341663"/>
    <lineage>
        <taxon>Eukaryota</taxon>
        <taxon>Fungi</taxon>
        <taxon>Dikarya</taxon>
        <taxon>Ascomycota</taxon>
        <taxon>Pezizomycotina</taxon>
        <taxon>Eurotiomycetes</taxon>
        <taxon>Eurotiomycetidae</taxon>
        <taxon>Eurotiales</taxon>
        <taxon>Aspergillaceae</taxon>
        <taxon>Aspergillus</taxon>
        <taxon>Aspergillus subgen. Circumdati</taxon>
    </lineage>
</organism>
<dbReference type="OMA" id="QEWTEDT"/>
<dbReference type="InterPro" id="IPR046670">
    <property type="entry name" value="DUF6540"/>
</dbReference>
<dbReference type="GeneID" id="4317211"/>
<dbReference type="EMBL" id="CH476596">
    <property type="protein sequence ID" value="EAU37668.1"/>
    <property type="molecule type" value="Genomic_DNA"/>
</dbReference>
<dbReference type="OrthoDB" id="4342612at2759"/>
<accession>Q0CUC8</accession>
<gene>
    <name evidence="1" type="ORF">ATEG_02706</name>
</gene>
<dbReference type="Pfam" id="PF20174">
    <property type="entry name" value="DUF6540"/>
    <property type="match status" value="1"/>
</dbReference>
<protein>
    <submittedName>
        <fullName evidence="1">Uncharacterized protein</fullName>
    </submittedName>
</protein>
<dbReference type="Proteomes" id="UP000007963">
    <property type="component" value="Unassembled WGS sequence"/>
</dbReference>
<dbReference type="VEuPathDB" id="FungiDB:ATEG_02706"/>
<dbReference type="HOGENOM" id="CLU_102243_0_0_1"/>
<dbReference type="AlphaFoldDB" id="Q0CUC8"/>
<dbReference type="eggNOG" id="ENOG502STI1">
    <property type="taxonomic scope" value="Eukaryota"/>
</dbReference>
<name>Q0CUC8_ASPTN</name>
<proteinExistence type="predicted"/>
<evidence type="ECO:0000313" key="2">
    <source>
        <dbReference type="Proteomes" id="UP000007963"/>
    </source>
</evidence>
<dbReference type="RefSeq" id="XP_001211884.1">
    <property type="nucleotide sequence ID" value="XM_001211884.1"/>
</dbReference>
<evidence type="ECO:0000313" key="1">
    <source>
        <dbReference type="EMBL" id="EAU37668.1"/>
    </source>
</evidence>